<organism evidence="1 2">
    <name type="scientific">Thalassotalea algicola</name>
    <dbReference type="NCBI Taxonomy" id="2716224"/>
    <lineage>
        <taxon>Bacteria</taxon>
        <taxon>Pseudomonadati</taxon>
        <taxon>Pseudomonadota</taxon>
        <taxon>Gammaproteobacteria</taxon>
        <taxon>Alteromonadales</taxon>
        <taxon>Colwelliaceae</taxon>
        <taxon>Thalassotalea</taxon>
    </lineage>
</organism>
<reference evidence="1 2" key="1">
    <citation type="submission" date="2020-04" db="EMBL/GenBank/DDBJ databases">
        <title>Thalassotalea sp. M1531, isolated from the surface of marine red alga.</title>
        <authorList>
            <person name="Pang L."/>
            <person name="Lu D.-C."/>
        </authorList>
    </citation>
    <scope>NUCLEOTIDE SEQUENCE [LARGE SCALE GENOMIC DNA]</scope>
    <source>
        <strain evidence="1 2">M1531</strain>
    </source>
</reference>
<protein>
    <submittedName>
        <fullName evidence="1">Class I SAM-dependent methyltransferase</fullName>
    </submittedName>
</protein>
<dbReference type="InterPro" id="IPR029063">
    <property type="entry name" value="SAM-dependent_MTases_sf"/>
</dbReference>
<comment type="caution">
    <text evidence="1">The sequence shown here is derived from an EMBL/GenBank/DDBJ whole genome shotgun (WGS) entry which is preliminary data.</text>
</comment>
<keyword evidence="2" id="KW-1185">Reference proteome</keyword>
<dbReference type="Gene3D" id="3.40.50.150">
    <property type="entry name" value="Vaccinia Virus protein VP39"/>
    <property type="match status" value="1"/>
</dbReference>
<keyword evidence="1" id="KW-0489">Methyltransferase</keyword>
<evidence type="ECO:0000313" key="1">
    <source>
        <dbReference type="EMBL" id="NMP32064.1"/>
    </source>
</evidence>
<dbReference type="GO" id="GO:0008168">
    <property type="term" value="F:methyltransferase activity"/>
    <property type="evidence" value="ECO:0007669"/>
    <property type="project" value="UniProtKB-KW"/>
</dbReference>
<keyword evidence="1" id="KW-0808">Transferase</keyword>
<dbReference type="Pfam" id="PF13489">
    <property type="entry name" value="Methyltransf_23"/>
    <property type="match status" value="1"/>
</dbReference>
<proteinExistence type="predicted"/>
<dbReference type="EMBL" id="JABBXH010000003">
    <property type="protein sequence ID" value="NMP32064.1"/>
    <property type="molecule type" value="Genomic_DNA"/>
</dbReference>
<gene>
    <name evidence="1" type="ORF">HII17_10835</name>
</gene>
<dbReference type="GO" id="GO:0032259">
    <property type="term" value="P:methylation"/>
    <property type="evidence" value="ECO:0007669"/>
    <property type="project" value="UniProtKB-KW"/>
</dbReference>
<dbReference type="PANTHER" id="PTHR43861">
    <property type="entry name" value="TRANS-ACONITATE 2-METHYLTRANSFERASE-RELATED"/>
    <property type="match status" value="1"/>
</dbReference>
<sequence length="188" mass="21361">MPYTVNEDYRTKKIARLAREYNSVLDVGCAQSPNLFLSNKVVTGLDLNDMMLPSNYHTHIVGRIEDLLVGENRLFDAIIAGELIEHLLDPISFLKNCYSLLKPDGAIILSTPNPHSIIETILTTTLNRKYFYTKDHVMLFPQRWLVRMLEISGFKNVKLHSGGFPIPAIGLIPCPRFFCHQTIAIAYK</sequence>
<dbReference type="Proteomes" id="UP000568664">
    <property type="component" value="Unassembled WGS sequence"/>
</dbReference>
<dbReference type="AlphaFoldDB" id="A0A7Y0LCJ2"/>
<dbReference type="RefSeq" id="WP_169075385.1">
    <property type="nucleotide sequence ID" value="NZ_JABBXH010000003.1"/>
</dbReference>
<name>A0A7Y0LCJ2_9GAMM</name>
<accession>A0A7Y0LCJ2</accession>
<dbReference type="CDD" id="cd02440">
    <property type="entry name" value="AdoMet_MTases"/>
    <property type="match status" value="1"/>
</dbReference>
<evidence type="ECO:0000313" key="2">
    <source>
        <dbReference type="Proteomes" id="UP000568664"/>
    </source>
</evidence>
<dbReference type="SUPFAM" id="SSF53335">
    <property type="entry name" value="S-adenosyl-L-methionine-dependent methyltransferases"/>
    <property type="match status" value="1"/>
</dbReference>